<dbReference type="InterPro" id="IPR036388">
    <property type="entry name" value="WH-like_DNA-bd_sf"/>
</dbReference>
<dbReference type="EMBL" id="JBHTLX010000032">
    <property type="protein sequence ID" value="MFD1251045.1"/>
    <property type="molecule type" value="Genomic_DNA"/>
</dbReference>
<evidence type="ECO:0000256" key="4">
    <source>
        <dbReference type="ARBA" id="ARBA00023125"/>
    </source>
</evidence>
<dbReference type="Gene3D" id="3.90.1150.10">
    <property type="entry name" value="Aspartate Aminotransferase, domain 1"/>
    <property type="match status" value="1"/>
</dbReference>
<dbReference type="InterPro" id="IPR015421">
    <property type="entry name" value="PyrdxlP-dep_Trfase_major"/>
</dbReference>
<proteinExistence type="inferred from homology"/>
<dbReference type="Gene3D" id="1.10.10.10">
    <property type="entry name" value="Winged helix-like DNA-binding domain superfamily/Winged helix DNA-binding domain"/>
    <property type="match status" value="1"/>
</dbReference>
<keyword evidence="5" id="KW-0804">Transcription</keyword>
<dbReference type="Pfam" id="PF00392">
    <property type="entry name" value="GntR"/>
    <property type="match status" value="1"/>
</dbReference>
<gene>
    <name evidence="7" type="ORF">ACFQ3F_24855</name>
</gene>
<keyword evidence="7" id="KW-0032">Aminotransferase</keyword>
<dbReference type="PRINTS" id="PR00035">
    <property type="entry name" value="HTHGNTR"/>
</dbReference>
<dbReference type="SUPFAM" id="SSF46785">
    <property type="entry name" value="Winged helix' DNA-binding domain"/>
    <property type="match status" value="1"/>
</dbReference>
<dbReference type="InterPro" id="IPR000524">
    <property type="entry name" value="Tscrpt_reg_HTH_GntR"/>
</dbReference>
<protein>
    <submittedName>
        <fullName evidence="7">PLP-dependent aminotransferase family protein</fullName>
    </submittedName>
</protein>
<dbReference type="InterPro" id="IPR015424">
    <property type="entry name" value="PyrdxlP-dep_Trfase"/>
</dbReference>
<keyword evidence="7" id="KW-0808">Transferase</keyword>
<evidence type="ECO:0000256" key="1">
    <source>
        <dbReference type="ARBA" id="ARBA00005384"/>
    </source>
</evidence>
<evidence type="ECO:0000313" key="8">
    <source>
        <dbReference type="Proteomes" id="UP001597229"/>
    </source>
</evidence>
<organism evidence="7 8">
    <name type="scientific">Nocardioides ginsengisoli</name>
    <dbReference type="NCBI Taxonomy" id="363868"/>
    <lineage>
        <taxon>Bacteria</taxon>
        <taxon>Bacillati</taxon>
        <taxon>Actinomycetota</taxon>
        <taxon>Actinomycetes</taxon>
        <taxon>Propionibacteriales</taxon>
        <taxon>Nocardioidaceae</taxon>
        <taxon>Nocardioides</taxon>
    </lineage>
</organism>
<keyword evidence="3" id="KW-0805">Transcription regulation</keyword>
<dbReference type="CDD" id="cd00609">
    <property type="entry name" value="AAT_like"/>
    <property type="match status" value="1"/>
</dbReference>
<accession>A0ABW3W8Y5</accession>
<sequence length="482" mass="50951">MSNDSSARIVSALRAWIRDAPAGAQLPSSRALVTQYGASPVTVQKALRRLAAEGLVESRPGVGTFVRAVRATRGPDFGWQTAALRTPRASLSRVAGPLQTPPPDVFALHAGYPGPDLLPERLVRTALGRAARGAAATARPPAVGVPELRAWFAAELADATPAHLGAVTAHDVVIAPGSQSALASIFRALVAPGQPLLIESPTYWGAIQAARQAGVELVPVPVADDGAGPDPEQLDRSFRDTGARAFYAQPNFANPTGAQWSVERADALLDVVRAHGAFIVDDDWAHDFGISASSRPLAARDDAGHVVYLRSLTKSVSPSMRVAAVIARGPARERILGDQAAESMYVSALLQQAALEVVSDPGWRSHLRRLKVQLRERRDLLVSSLASYAPSVAVDVVPTGGLHLWARLPDGTDAARLVRDCAAEGVWVAAGDEWFPAEPSAPYLRLTYLPPELAGYADAARVIGRALEAQGPSGRQATATFR</sequence>
<dbReference type="SUPFAM" id="SSF53383">
    <property type="entry name" value="PLP-dependent transferases"/>
    <property type="match status" value="1"/>
</dbReference>
<dbReference type="InterPro" id="IPR004839">
    <property type="entry name" value="Aminotransferase_I/II_large"/>
</dbReference>
<keyword evidence="8" id="KW-1185">Reference proteome</keyword>
<dbReference type="RefSeq" id="WP_367919289.1">
    <property type="nucleotide sequence ID" value="NZ_BAABAC010000021.1"/>
</dbReference>
<evidence type="ECO:0000256" key="3">
    <source>
        <dbReference type="ARBA" id="ARBA00023015"/>
    </source>
</evidence>
<dbReference type="InterPro" id="IPR015422">
    <property type="entry name" value="PyrdxlP-dep_Trfase_small"/>
</dbReference>
<dbReference type="SMART" id="SM00345">
    <property type="entry name" value="HTH_GNTR"/>
    <property type="match status" value="1"/>
</dbReference>
<evidence type="ECO:0000256" key="5">
    <source>
        <dbReference type="ARBA" id="ARBA00023163"/>
    </source>
</evidence>
<keyword evidence="4" id="KW-0238">DNA-binding</keyword>
<dbReference type="Gene3D" id="3.40.640.10">
    <property type="entry name" value="Type I PLP-dependent aspartate aminotransferase-like (Major domain)"/>
    <property type="match status" value="1"/>
</dbReference>
<dbReference type="InterPro" id="IPR036390">
    <property type="entry name" value="WH_DNA-bd_sf"/>
</dbReference>
<dbReference type="PANTHER" id="PTHR46577">
    <property type="entry name" value="HTH-TYPE TRANSCRIPTIONAL REGULATORY PROTEIN GABR"/>
    <property type="match status" value="1"/>
</dbReference>
<evidence type="ECO:0000259" key="6">
    <source>
        <dbReference type="PROSITE" id="PS50949"/>
    </source>
</evidence>
<comment type="similarity">
    <text evidence="1">In the C-terminal section; belongs to the class-I pyridoxal-phosphate-dependent aminotransferase family.</text>
</comment>
<dbReference type="PROSITE" id="PS50949">
    <property type="entry name" value="HTH_GNTR"/>
    <property type="match status" value="1"/>
</dbReference>
<reference evidence="8" key="1">
    <citation type="journal article" date="2019" name="Int. J. Syst. Evol. Microbiol.">
        <title>The Global Catalogue of Microorganisms (GCM) 10K type strain sequencing project: providing services to taxonomists for standard genome sequencing and annotation.</title>
        <authorList>
            <consortium name="The Broad Institute Genomics Platform"/>
            <consortium name="The Broad Institute Genome Sequencing Center for Infectious Disease"/>
            <person name="Wu L."/>
            <person name="Ma J."/>
        </authorList>
    </citation>
    <scope>NUCLEOTIDE SEQUENCE [LARGE SCALE GENOMIC DNA]</scope>
    <source>
        <strain evidence="8">CCUG 52478</strain>
    </source>
</reference>
<dbReference type="CDD" id="cd07377">
    <property type="entry name" value="WHTH_GntR"/>
    <property type="match status" value="1"/>
</dbReference>
<dbReference type="InterPro" id="IPR051446">
    <property type="entry name" value="HTH_trans_reg/aminotransferase"/>
</dbReference>
<comment type="caution">
    <text evidence="7">The sequence shown here is derived from an EMBL/GenBank/DDBJ whole genome shotgun (WGS) entry which is preliminary data.</text>
</comment>
<dbReference type="Pfam" id="PF00155">
    <property type="entry name" value="Aminotran_1_2"/>
    <property type="match status" value="1"/>
</dbReference>
<name>A0ABW3W8Y5_9ACTN</name>
<keyword evidence="2" id="KW-0663">Pyridoxal phosphate</keyword>
<feature type="domain" description="HTH gntR-type" evidence="6">
    <location>
        <begin position="3"/>
        <end position="69"/>
    </location>
</feature>
<dbReference type="Proteomes" id="UP001597229">
    <property type="component" value="Unassembled WGS sequence"/>
</dbReference>
<dbReference type="PANTHER" id="PTHR46577:SF2">
    <property type="entry name" value="TRANSCRIPTIONAL REGULATORY PROTEIN"/>
    <property type="match status" value="1"/>
</dbReference>
<evidence type="ECO:0000313" key="7">
    <source>
        <dbReference type="EMBL" id="MFD1251045.1"/>
    </source>
</evidence>
<evidence type="ECO:0000256" key="2">
    <source>
        <dbReference type="ARBA" id="ARBA00022898"/>
    </source>
</evidence>
<dbReference type="GO" id="GO:0008483">
    <property type="term" value="F:transaminase activity"/>
    <property type="evidence" value="ECO:0007669"/>
    <property type="project" value="UniProtKB-KW"/>
</dbReference>